<keyword evidence="8" id="KW-1185">Reference proteome</keyword>
<organism evidence="7 8">
    <name type="scientific">Amycolatopsis rhizosphaerae</name>
    <dbReference type="NCBI Taxonomy" id="2053003"/>
    <lineage>
        <taxon>Bacteria</taxon>
        <taxon>Bacillati</taxon>
        <taxon>Actinomycetota</taxon>
        <taxon>Actinomycetes</taxon>
        <taxon>Pseudonocardiales</taxon>
        <taxon>Pseudonocardiaceae</taxon>
        <taxon>Amycolatopsis</taxon>
    </lineage>
</organism>
<dbReference type="GO" id="GO:0022857">
    <property type="term" value="F:transmembrane transporter activity"/>
    <property type="evidence" value="ECO:0007669"/>
    <property type="project" value="InterPro"/>
</dbReference>
<feature type="transmembrane region" description="Helical" evidence="6">
    <location>
        <begin position="47"/>
        <end position="71"/>
    </location>
</feature>
<evidence type="ECO:0000256" key="3">
    <source>
        <dbReference type="ARBA" id="ARBA00022692"/>
    </source>
</evidence>
<keyword evidence="4 6" id="KW-1133">Transmembrane helix</keyword>
<evidence type="ECO:0000313" key="8">
    <source>
        <dbReference type="Proteomes" id="UP000320011"/>
    </source>
</evidence>
<evidence type="ECO:0000313" key="7">
    <source>
        <dbReference type="EMBL" id="TVT15138.1"/>
    </source>
</evidence>
<keyword evidence="2" id="KW-1003">Cell membrane</keyword>
<gene>
    <name evidence="7" type="ORF">FNH05_37060</name>
</gene>
<feature type="transmembrane region" description="Helical" evidence="6">
    <location>
        <begin position="83"/>
        <end position="105"/>
    </location>
</feature>
<dbReference type="Gene3D" id="1.20.1250.20">
    <property type="entry name" value="MFS general substrate transporter like domains"/>
    <property type="match status" value="1"/>
</dbReference>
<feature type="non-terminal residue" evidence="7">
    <location>
        <position position="1"/>
    </location>
</feature>
<keyword evidence="5 6" id="KW-0472">Membrane</keyword>
<feature type="transmembrane region" description="Helical" evidence="6">
    <location>
        <begin position="201"/>
        <end position="221"/>
    </location>
</feature>
<evidence type="ECO:0000256" key="2">
    <source>
        <dbReference type="ARBA" id="ARBA00022475"/>
    </source>
</evidence>
<feature type="transmembrane region" description="Helical" evidence="6">
    <location>
        <begin position="160"/>
        <end position="189"/>
    </location>
</feature>
<dbReference type="PANTHER" id="PTHR43124">
    <property type="entry name" value="PURINE EFFLUX PUMP PBUE"/>
    <property type="match status" value="1"/>
</dbReference>
<dbReference type="SUPFAM" id="SSF103473">
    <property type="entry name" value="MFS general substrate transporter"/>
    <property type="match status" value="1"/>
</dbReference>
<accession>A0A557ZT62</accession>
<evidence type="ECO:0000256" key="5">
    <source>
        <dbReference type="ARBA" id="ARBA00023136"/>
    </source>
</evidence>
<dbReference type="InterPro" id="IPR011701">
    <property type="entry name" value="MFS"/>
</dbReference>
<name>A0A557ZT62_9PSEU</name>
<comment type="caution">
    <text evidence="7">The sequence shown here is derived from an EMBL/GenBank/DDBJ whole genome shotgun (WGS) entry which is preliminary data.</text>
</comment>
<dbReference type="InterPro" id="IPR050189">
    <property type="entry name" value="MFS_Efflux_Transporters"/>
</dbReference>
<dbReference type="EMBL" id="VJWX01000808">
    <property type="protein sequence ID" value="TVT15138.1"/>
    <property type="molecule type" value="Genomic_DNA"/>
</dbReference>
<dbReference type="PANTHER" id="PTHR43124:SF10">
    <property type="entry name" value="PURINE EFFLUX PUMP PBUE"/>
    <property type="match status" value="1"/>
</dbReference>
<reference evidence="7 8" key="1">
    <citation type="submission" date="2019-07" db="EMBL/GenBank/DDBJ databases">
        <authorList>
            <person name="Duangmal K."/>
            <person name="Teo W.F.A."/>
        </authorList>
    </citation>
    <scope>NUCLEOTIDE SEQUENCE [LARGE SCALE GENOMIC DNA]</scope>
    <source>
        <strain evidence="7 8">TBRC 6029</strain>
    </source>
</reference>
<comment type="subcellular location">
    <subcellularLocation>
        <location evidence="1">Cell membrane</location>
        <topology evidence="1">Multi-pass membrane protein</topology>
    </subcellularLocation>
</comment>
<dbReference type="GO" id="GO:0005886">
    <property type="term" value="C:plasma membrane"/>
    <property type="evidence" value="ECO:0007669"/>
    <property type="project" value="UniProtKB-SubCell"/>
</dbReference>
<feature type="transmembrane region" description="Helical" evidence="6">
    <location>
        <begin position="125"/>
        <end position="148"/>
    </location>
</feature>
<dbReference type="Proteomes" id="UP000320011">
    <property type="component" value="Unassembled WGS sequence"/>
</dbReference>
<dbReference type="InterPro" id="IPR036259">
    <property type="entry name" value="MFS_trans_sf"/>
</dbReference>
<dbReference type="OrthoDB" id="7200137at2"/>
<protein>
    <submittedName>
        <fullName evidence="7">MFS transporter</fullName>
    </submittedName>
</protein>
<reference evidence="7 8" key="2">
    <citation type="submission" date="2019-08" db="EMBL/GenBank/DDBJ databases">
        <title>Amycolatopsis acidicola sp. nov., isolated from peat swamp forest soil.</title>
        <authorList>
            <person name="Srisuk N."/>
        </authorList>
    </citation>
    <scope>NUCLEOTIDE SEQUENCE [LARGE SCALE GENOMIC DNA]</scope>
    <source>
        <strain evidence="7 8">TBRC 6029</strain>
    </source>
</reference>
<evidence type="ECO:0000256" key="6">
    <source>
        <dbReference type="SAM" id="Phobius"/>
    </source>
</evidence>
<dbReference type="RefSeq" id="WP_144593486.1">
    <property type="nucleotide sequence ID" value="NZ_VJWX01000808.1"/>
</dbReference>
<sequence>SWRQTMWLVAALGVVAATGIALGLPPVPSPPPTRLAERLAPARDRAVALILAATLALFTGIYLVTIYLSVIMAPATGGDGGRLTVLLFASGCAGTLANLVTGRWTDRFGPRRVLTGASVLAIADFALMPWASSLFATALAAAIVYGLASWSTMVPQQHRLIAAAPAAASLVVSLNASTVYVAVALAGALGGAALHVLPAAFLPWLAAVFLLLGLGATLYSGPGRSRT</sequence>
<dbReference type="AlphaFoldDB" id="A0A557ZT62"/>
<dbReference type="Pfam" id="PF07690">
    <property type="entry name" value="MFS_1"/>
    <property type="match status" value="1"/>
</dbReference>
<proteinExistence type="predicted"/>
<keyword evidence="3 6" id="KW-0812">Transmembrane</keyword>
<evidence type="ECO:0000256" key="4">
    <source>
        <dbReference type="ARBA" id="ARBA00022989"/>
    </source>
</evidence>
<evidence type="ECO:0000256" key="1">
    <source>
        <dbReference type="ARBA" id="ARBA00004651"/>
    </source>
</evidence>